<dbReference type="NCBIfam" id="TIGR01443">
    <property type="entry name" value="intein_Cterm"/>
    <property type="match status" value="1"/>
</dbReference>
<dbReference type="InterPro" id="IPR050708">
    <property type="entry name" value="T6SS_VgrG/RHS"/>
</dbReference>
<dbReference type="PROSITE" id="PS50818">
    <property type="entry name" value="INTEIN_C_TER"/>
    <property type="match status" value="1"/>
</dbReference>
<evidence type="ECO:0000256" key="2">
    <source>
        <dbReference type="SAM" id="MobiDB-lite"/>
    </source>
</evidence>
<feature type="region of interest" description="Disordered" evidence="2">
    <location>
        <begin position="1891"/>
        <end position="1921"/>
    </location>
</feature>
<reference evidence="5 6" key="1">
    <citation type="submission" date="2019-12" db="EMBL/GenBank/DDBJ databases">
        <title>Genome sequence of Streptomyces bambusae.</title>
        <authorList>
            <person name="Bansal K."/>
            <person name="Choksket S."/>
            <person name="Korpole S."/>
            <person name="Patil P.B."/>
        </authorList>
    </citation>
    <scope>NUCLEOTIDE SEQUENCE [LARGE SCALE GENOMIC DNA]</scope>
    <source>
        <strain evidence="5 6">SK60</strain>
    </source>
</reference>
<dbReference type="InterPro" id="IPR030934">
    <property type="entry name" value="Intein_C"/>
</dbReference>
<accession>A0ABS6Z9G6</accession>
<dbReference type="EMBL" id="WTFF01000162">
    <property type="protein sequence ID" value="MBW5484409.1"/>
    <property type="molecule type" value="Genomic_DNA"/>
</dbReference>
<comment type="caution">
    <text evidence="5">The sequence shown here is derived from an EMBL/GenBank/DDBJ whole genome shotgun (WGS) entry which is preliminary data.</text>
</comment>
<organism evidence="5 6">
    <name type="scientific">Streptomyces bambusae</name>
    <dbReference type="NCBI Taxonomy" id="1550616"/>
    <lineage>
        <taxon>Bacteria</taxon>
        <taxon>Bacillati</taxon>
        <taxon>Actinomycetota</taxon>
        <taxon>Actinomycetes</taxon>
        <taxon>Kitasatosporales</taxon>
        <taxon>Streptomycetaceae</taxon>
        <taxon>Streptomyces</taxon>
    </lineage>
</organism>
<dbReference type="InterPro" id="IPR003587">
    <property type="entry name" value="Hint_dom_N"/>
</dbReference>
<dbReference type="Gene3D" id="2.170.16.10">
    <property type="entry name" value="Hedgehog/Intein (Hint) domain"/>
    <property type="match status" value="1"/>
</dbReference>
<dbReference type="NCBIfam" id="TIGR01643">
    <property type="entry name" value="YD_repeat_2x"/>
    <property type="match status" value="1"/>
</dbReference>
<feature type="compositionally biased region" description="Polar residues" evidence="2">
    <location>
        <begin position="1891"/>
        <end position="1901"/>
    </location>
</feature>
<dbReference type="InterPro" id="IPR000772">
    <property type="entry name" value="Ricin_B_lectin"/>
</dbReference>
<keyword evidence="6" id="KW-1185">Reference proteome</keyword>
<dbReference type="InterPro" id="IPR036844">
    <property type="entry name" value="Hint_dom_sf"/>
</dbReference>
<evidence type="ECO:0000313" key="5">
    <source>
        <dbReference type="EMBL" id="MBW5484409.1"/>
    </source>
</evidence>
<feature type="region of interest" description="Disordered" evidence="2">
    <location>
        <begin position="1642"/>
        <end position="1674"/>
    </location>
</feature>
<dbReference type="SUPFAM" id="SSF50370">
    <property type="entry name" value="Ricin B-like lectins"/>
    <property type="match status" value="1"/>
</dbReference>
<feature type="compositionally biased region" description="Basic and acidic residues" evidence="2">
    <location>
        <begin position="1497"/>
        <end position="1507"/>
    </location>
</feature>
<proteinExistence type="predicted"/>
<dbReference type="Proteomes" id="UP000812013">
    <property type="component" value="Unassembled WGS sequence"/>
</dbReference>
<sequence length="2470" mass="261985">MPGLQQDKPVNLDKDAAAQLEGWAGKPAEPPAEYVPTEVTPPPAASTQVALGGDQLVQAGTLPVAIGKASPTETNPTPPAPSGTWSVAVEGRTATESAGVDGAIIKVTPPVDAATPVDVQLDYKKFADLYGTEWASRLELKQLPECFLTTPDLPECTTSKSVPSTNDPATGTVRATVDPATSPGMGMRTMAVGSTGPMVLAASDSASGAGGTYKATSLSPSGSWSAGGSGGGFSWTYPLSVPPAPAGPAPKIAFSYSSQAVDGKTSASNGQASWIGDGWGYEPGFVERRYRACSEDRKAGASGAANNDNTTDKKKSDLCWAGDNMVMSLGGSTTELVHDATTGAWIPASDDGSRIERKTGSSNGAKDGEYWVVTTRDGTRYHFGLHDVDGAGTRPATNSVLTVPVFGNHPGEPCYASSYAASSCTQAWRWNLDYVEDVHGNAMVVDWAQETNHYAKNEKFKEKVSYVRAGHPTQILYGLRSDNLSGAPAGKVEFTVAERCIAEGQTKCTDTEFESKNYQDKQPWWDTPSTLHCKADAKDCYVSSPTFWSRKRLTSVTTYAQRTEGSTDLSAVDRWSLAQSFPKQRSDTHPPMWLESVTRTGYGLKDPQGNQPSTALPPVSFLPNVVDMPNRVAKSATDATPDFDRLRVETIRTETGGETYVDYSDPCPVGATHPKPEENTTRCYPVHWSPDGEVEKPPLEWFNKYVVDRVVERDRVARQPDVVTTYTYEGDAAWAKETDEFSKPELRTYNQWRGYASVVVKKGVTANAGKADATEQSMTRTRYFRGMSGDAGRAKITVKDSTGAEELGEDLPQYQGRAAETITFTKVGGEIVARELTWPWSQKTATRPRDGTTPLEAFRSNTSRTDAIQSISGGRTGILRTTNTIEPTYGLVTSTEKAGITSAGSGLWTLSDQTCVTTTYVHNTDKHLIGLPERVRTTAGECPKAAIAAMLSDTRTAYDAPNAFGTAPVKGLPYQVDTNDAAGTGWVTTARNEYDAIGRATKVYDAAGTATSTAFTPATGPAFATTVTNALGHTATTKVDPARATPLETTDANGRKVTTAYDNLGRTTAVWTPSQKPGTDKAAQTFEYQITEHQPPVVTSSTLRDNGTYAKSLTIYDGLLRTRQTQTESIAGGRLISDNLYSANGTVARSNAAYYTQGAPDAKIFTPVESEVPNSTRTAYDGLGRAVRVTTFHEDTPKYSATSRYEGDWTLVRTGMNETGDMPLAGSRAVRTSTDVMGRTTQIHHYKTTDLTSQKITAPTADDANVTSYTYDIRGKLVKVTDPALNVWTYTYDARGRKTASSDPDMGDASFGYDNLDRPIWAKDSAGRAQYTTYDVLGRTTALHEDAADGPLVAAFTFDTLPGAKGKPVASTRYNDGKAYTNEVTGYDTEYRPTGSKITIPDTPATKGLAGTYAYSSTYTPTGKVQTTSLPATPGGLAAERLVTRYNAQGAPITLSGLDWYATDTVYSPFGEVMRTASGSAPRRVWATNLYDRNTRRLTDSITDRETPNPPNPQNPNRISTLSYAYDPVGNITSITDSQPGGRIDKECFTYDPMGQLTQAWTGKTCGGADVKSDVTAGPDGDGYWQEYSFDAIGNRTKLVDHDLVDPALNDEFTYEYGVTVAGNGTQPPVKTQPHALTKVNQTTRKPGSTVTSQSTYGYDSAGNTTRRTIGGDTQTLNWDRRNKLTSATSPGIGAVAIKGLADKCMDLQSGATADGTPIQLYTCNATKAQAWRLTGDTLRFQDKCATNQGGAFRLAACDGSPAQKFTYRPADKTLHHPATDQCVDVPAGDSTDGTDLNIWTCNGAPSQQWTFSNTTTYLYDASGNRLIEDNGSTRTLYLGESVVTVNSAGQALDAQRYYAGPGGVTTVRQTFGKTTGHKLTLTLADHHGTATTSVDQSDGQPITRRKFDPYGNPRGTQPANWPGNRTFLGTGVADASTSLTHIGAREYESQTGRFISVDPVIDMTDPLQMNGYTYANANPVGNVDPDGLRVIEGDDKGWLDSGGNGGNDTYENKQKANGTWPYGAAATSTGDVASSGGSGKSSSKKKKSGCGLLSWCNVKKKLQAHHQIVGFVVELTAGAACMATAVGAGMATGGVGFAVAAGCGAVAAAAGAAVSNALNPAADHSTMGVLKDMGAAASWGAAGGALGHVAAPLVAAGASKIASRLVGGSAGKAAAGKATGEAAEAAGRSCGCRCNSFTAGTLVLMADGSAKAIEKLSANDEILATDPETHQTEAKTVTASIFTEDDKNYVDLTIEGPAETEKITTTAHHPFWSETQSAWVDAGDLTVGTKLRTADGGTATVNRIRTYRADLETFNLTVADFHTYYVLAGETPVLVHNCGDIEKAAKSAADSAPADATMSAAARFRGTKLIATGHSGHSSRPAFYEPEIESALADGGQIAGRGADNCAEIRACNALIAIHGADFEAIVKRPLQLTDIEFLTVRSSTGAPEAACLSCQSVLVRHGATDLSR</sequence>
<evidence type="ECO:0000256" key="1">
    <source>
        <dbReference type="ARBA" id="ARBA00022737"/>
    </source>
</evidence>
<evidence type="ECO:0000313" key="6">
    <source>
        <dbReference type="Proteomes" id="UP000812013"/>
    </source>
</evidence>
<dbReference type="SUPFAM" id="SSF51294">
    <property type="entry name" value="Hedgehog/intein (Hint) domain"/>
    <property type="match status" value="1"/>
</dbReference>
<dbReference type="PANTHER" id="PTHR32305:SF17">
    <property type="entry name" value="TRNA NUCLEASE WAPA"/>
    <property type="match status" value="1"/>
</dbReference>
<dbReference type="CDD" id="cd00081">
    <property type="entry name" value="Hint"/>
    <property type="match status" value="1"/>
</dbReference>
<dbReference type="Gene3D" id="2.180.10.10">
    <property type="entry name" value="RHS repeat-associated core"/>
    <property type="match status" value="2"/>
</dbReference>
<name>A0ABS6Z9G6_9ACTN</name>
<feature type="region of interest" description="Disordered" evidence="2">
    <location>
        <begin position="158"/>
        <end position="185"/>
    </location>
</feature>
<feature type="domain" description="Hint" evidence="3">
    <location>
        <begin position="2195"/>
        <end position="2296"/>
    </location>
</feature>
<dbReference type="Pfam" id="PF07591">
    <property type="entry name" value="PT-HINT"/>
    <property type="match status" value="1"/>
</dbReference>
<keyword evidence="1" id="KW-0677">Repeat</keyword>
<dbReference type="NCBIfam" id="TIGR03696">
    <property type="entry name" value="Rhs_assc_core"/>
    <property type="match status" value="1"/>
</dbReference>
<dbReference type="InterPro" id="IPR022385">
    <property type="entry name" value="Rhs_assc_core"/>
</dbReference>
<dbReference type="InterPro" id="IPR035992">
    <property type="entry name" value="Ricin_B-like_lectins"/>
</dbReference>
<feature type="domain" description="Ricin B lectin" evidence="4">
    <location>
        <begin position="1694"/>
        <end position="1813"/>
    </location>
</feature>
<feature type="compositionally biased region" description="Polar residues" evidence="2">
    <location>
        <begin position="158"/>
        <end position="169"/>
    </location>
</feature>
<dbReference type="Pfam" id="PF00652">
    <property type="entry name" value="Ricin_B_lectin"/>
    <property type="match status" value="1"/>
</dbReference>
<protein>
    <recommendedName>
        <fullName evidence="7">Sugar-binding protein</fullName>
    </recommendedName>
</protein>
<feature type="region of interest" description="Disordered" evidence="2">
    <location>
        <begin position="1497"/>
        <end position="1518"/>
    </location>
</feature>
<evidence type="ECO:0000259" key="3">
    <source>
        <dbReference type="SMART" id="SM00306"/>
    </source>
</evidence>
<dbReference type="SMART" id="SM00458">
    <property type="entry name" value="RICIN"/>
    <property type="match status" value="1"/>
</dbReference>
<evidence type="ECO:0000259" key="4">
    <source>
        <dbReference type="SMART" id="SM00458"/>
    </source>
</evidence>
<dbReference type="Pfam" id="PF25023">
    <property type="entry name" value="TEN_YD-shell"/>
    <property type="match status" value="1"/>
</dbReference>
<feature type="region of interest" description="Disordered" evidence="2">
    <location>
        <begin position="1"/>
        <end position="47"/>
    </location>
</feature>
<evidence type="ECO:0008006" key="7">
    <source>
        <dbReference type="Google" id="ProtNLM"/>
    </source>
</evidence>
<dbReference type="PROSITE" id="PS50231">
    <property type="entry name" value="RICIN_B_LECTIN"/>
    <property type="match status" value="1"/>
</dbReference>
<dbReference type="InterPro" id="IPR056823">
    <property type="entry name" value="TEN-like_YD-shell"/>
</dbReference>
<dbReference type="InterPro" id="IPR006530">
    <property type="entry name" value="YD"/>
</dbReference>
<dbReference type="SMART" id="SM00306">
    <property type="entry name" value="HintN"/>
    <property type="match status" value="1"/>
</dbReference>
<gene>
    <name evidence="5" type="ORF">GPJ59_21625</name>
</gene>
<dbReference type="PANTHER" id="PTHR32305">
    <property type="match status" value="1"/>
</dbReference>